<evidence type="ECO:0000313" key="3">
    <source>
        <dbReference type="Proteomes" id="UP001233673"/>
    </source>
</evidence>
<evidence type="ECO:0000256" key="1">
    <source>
        <dbReference type="SAM" id="MobiDB-lite"/>
    </source>
</evidence>
<comment type="caution">
    <text evidence="2">The sequence shown here is derived from an EMBL/GenBank/DDBJ whole genome shotgun (WGS) entry which is preliminary data.</text>
</comment>
<feature type="region of interest" description="Disordered" evidence="1">
    <location>
        <begin position="67"/>
        <end position="96"/>
    </location>
</feature>
<keyword evidence="3" id="KW-1185">Reference proteome</keyword>
<dbReference type="RefSeq" id="WP_306000455.1">
    <property type="nucleotide sequence ID" value="NZ_JASNFN010000016.1"/>
</dbReference>
<sequence length="107" mass="11482">MERTHEQEPGTTERGADLEPMSATVSFRTGSAESYGRHAAPPSAYGPADVHRLPPVSLARLRVAEQVEAADRAEEDTAAATPARTEREAPASSSGFWARLRLLPRAA</sequence>
<reference evidence="3" key="1">
    <citation type="submission" date="2023-05" db="EMBL/GenBank/DDBJ databases">
        <title>Draft genome of Pseudofrankia sp. BMG5.37.</title>
        <authorList>
            <person name="Gtari M."/>
            <person name="Ghodhbane F."/>
            <person name="Sbissi I."/>
        </authorList>
    </citation>
    <scope>NUCLEOTIDE SEQUENCE [LARGE SCALE GENOMIC DNA]</scope>
    <source>
        <strain evidence="3">BMG 814</strain>
    </source>
</reference>
<gene>
    <name evidence="2" type="ORF">QOZ88_14515</name>
</gene>
<protein>
    <submittedName>
        <fullName evidence="2">Uncharacterized protein</fullName>
    </submittedName>
</protein>
<dbReference type="EMBL" id="JASNFN010000016">
    <property type="protein sequence ID" value="MDP5183850.1"/>
    <property type="molecule type" value="Genomic_DNA"/>
</dbReference>
<organism evidence="2 3">
    <name type="scientific">Blastococcus carthaginiensis</name>
    <dbReference type="NCBI Taxonomy" id="3050034"/>
    <lineage>
        <taxon>Bacteria</taxon>
        <taxon>Bacillati</taxon>
        <taxon>Actinomycetota</taxon>
        <taxon>Actinomycetes</taxon>
        <taxon>Geodermatophilales</taxon>
        <taxon>Geodermatophilaceae</taxon>
        <taxon>Blastococcus</taxon>
    </lineage>
</organism>
<name>A0ABT9IFI9_9ACTN</name>
<evidence type="ECO:0000313" key="2">
    <source>
        <dbReference type="EMBL" id="MDP5183850.1"/>
    </source>
</evidence>
<proteinExistence type="predicted"/>
<feature type="compositionally biased region" description="Polar residues" evidence="1">
    <location>
        <begin position="23"/>
        <end position="32"/>
    </location>
</feature>
<feature type="region of interest" description="Disordered" evidence="1">
    <location>
        <begin position="1"/>
        <end position="50"/>
    </location>
</feature>
<dbReference type="Proteomes" id="UP001233673">
    <property type="component" value="Unassembled WGS sequence"/>
</dbReference>
<accession>A0ABT9IFI9</accession>